<feature type="region of interest" description="Disordered" evidence="1">
    <location>
        <begin position="292"/>
        <end position="311"/>
    </location>
</feature>
<feature type="chain" id="PRO_5036944096" evidence="2">
    <location>
        <begin position="21"/>
        <end position="311"/>
    </location>
</feature>
<reference evidence="4 5" key="1">
    <citation type="submission" date="2020-10" db="EMBL/GenBank/DDBJ databases">
        <title>Connecting structure to function with the recovery of over 1000 high-quality activated sludge metagenome-assembled genomes encoding full-length rRNA genes using long-read sequencing.</title>
        <authorList>
            <person name="Singleton C.M."/>
            <person name="Petriglieri F."/>
            <person name="Kristensen J.M."/>
            <person name="Kirkegaard R.H."/>
            <person name="Michaelsen T.Y."/>
            <person name="Andersen M.H."/>
            <person name="Karst S.M."/>
            <person name="Dueholm M.S."/>
            <person name="Nielsen P.H."/>
            <person name="Albertsen M."/>
        </authorList>
    </citation>
    <scope>NUCLEOTIDE SEQUENCE [LARGE SCALE GENOMIC DNA]</scope>
    <source>
        <strain evidence="4">OdNE_18-Q3-R46-58_MAXAC.008</strain>
    </source>
</reference>
<feature type="domain" description="PKD" evidence="3">
    <location>
        <begin position="35"/>
        <end position="78"/>
    </location>
</feature>
<dbReference type="PROSITE" id="PS50093">
    <property type="entry name" value="PKD"/>
    <property type="match status" value="1"/>
</dbReference>
<organism evidence="4 5">
    <name type="scientific">Candidatus Geothrix odensensis</name>
    <dbReference type="NCBI Taxonomy" id="2954440"/>
    <lineage>
        <taxon>Bacteria</taxon>
        <taxon>Pseudomonadati</taxon>
        <taxon>Acidobacteriota</taxon>
        <taxon>Holophagae</taxon>
        <taxon>Holophagales</taxon>
        <taxon>Holophagaceae</taxon>
        <taxon>Geothrix</taxon>
    </lineage>
</organism>
<dbReference type="CDD" id="cd00146">
    <property type="entry name" value="PKD"/>
    <property type="match status" value="1"/>
</dbReference>
<dbReference type="Pfam" id="PF09099">
    <property type="entry name" value="Qn_am_d_aIII"/>
    <property type="match status" value="1"/>
</dbReference>
<dbReference type="SMART" id="SM00089">
    <property type="entry name" value="PKD"/>
    <property type="match status" value="1"/>
</dbReference>
<accession>A0A936F0P0</accession>
<dbReference type="InterPro" id="IPR000601">
    <property type="entry name" value="PKD_dom"/>
</dbReference>
<protein>
    <submittedName>
        <fullName evidence="4">PKD domain-containing protein</fullName>
    </submittedName>
</protein>
<dbReference type="Proteomes" id="UP000709959">
    <property type="component" value="Unassembled WGS sequence"/>
</dbReference>
<keyword evidence="2" id="KW-0732">Signal</keyword>
<sequence length="311" mass="32952">MRWFHTCLALSLALVLRAQGTITANPGLPLPGRPVTFILTANPAPAGQVLWSFGDGRSVDGGAIATTTYATPGSYTVRAMYRSLNGGALSPPQVAQARVRVADHPVAPFSLSMLRLRWEDGGTEAAVPQGAGPLVAYLDLKGEGTGTFLAQWTVDGVPVGTVTRQVSFAAAVTVDSRDLPSLPTTELGEHQVSLRILSPPVTFQVPVIRYFVRLDRGEPPRVETVAPAQLRAGAEAELRLTGRNLTADMRLSFGKDIAVLAPPQVLSPGQAVVRVYLSPTTRPGLRRVGVANSLGKARGPGTLQVMPREAR</sequence>
<evidence type="ECO:0000256" key="1">
    <source>
        <dbReference type="SAM" id="MobiDB-lite"/>
    </source>
</evidence>
<feature type="signal peptide" evidence="2">
    <location>
        <begin position="1"/>
        <end position="20"/>
    </location>
</feature>
<dbReference type="Gene3D" id="2.60.40.10">
    <property type="entry name" value="Immunoglobulins"/>
    <property type="match status" value="2"/>
</dbReference>
<dbReference type="InterPro" id="IPR022409">
    <property type="entry name" value="PKD/Chitinase_dom"/>
</dbReference>
<comment type="caution">
    <text evidence="4">The sequence shown here is derived from an EMBL/GenBank/DDBJ whole genome shotgun (WGS) entry which is preliminary data.</text>
</comment>
<evidence type="ECO:0000313" key="5">
    <source>
        <dbReference type="Proteomes" id="UP000709959"/>
    </source>
</evidence>
<name>A0A936F0P0_9BACT</name>
<proteinExistence type="predicted"/>
<dbReference type="Pfam" id="PF00801">
    <property type="entry name" value="PKD"/>
    <property type="match status" value="1"/>
</dbReference>
<gene>
    <name evidence="4" type="ORF">IPN91_04965</name>
</gene>
<evidence type="ECO:0000256" key="2">
    <source>
        <dbReference type="SAM" id="SignalP"/>
    </source>
</evidence>
<dbReference type="InterPro" id="IPR015183">
    <property type="entry name" value="QH-AmDH_asu_dom_III"/>
</dbReference>
<dbReference type="SUPFAM" id="SSF49299">
    <property type="entry name" value="PKD domain"/>
    <property type="match status" value="1"/>
</dbReference>
<dbReference type="InterPro" id="IPR035986">
    <property type="entry name" value="PKD_dom_sf"/>
</dbReference>
<dbReference type="InterPro" id="IPR013783">
    <property type="entry name" value="Ig-like_fold"/>
</dbReference>
<evidence type="ECO:0000259" key="3">
    <source>
        <dbReference type="PROSITE" id="PS50093"/>
    </source>
</evidence>
<dbReference type="AlphaFoldDB" id="A0A936F0P0"/>
<dbReference type="EMBL" id="JADKCH010000002">
    <property type="protein sequence ID" value="MBK8571994.1"/>
    <property type="molecule type" value="Genomic_DNA"/>
</dbReference>
<evidence type="ECO:0000313" key="4">
    <source>
        <dbReference type="EMBL" id="MBK8571994.1"/>
    </source>
</evidence>